<dbReference type="Pfam" id="PF25612">
    <property type="entry name" value="DUF7940"/>
    <property type="match status" value="1"/>
</dbReference>
<feature type="transmembrane region" description="Helical" evidence="1">
    <location>
        <begin position="47"/>
        <end position="66"/>
    </location>
</feature>
<reference evidence="2 3" key="1">
    <citation type="submission" date="2019-03" db="EMBL/GenBank/DDBJ databases">
        <title>Genomic Encyclopedia of Type Strains, Phase IV (KMG-IV): sequencing the most valuable type-strain genomes for metagenomic binning, comparative biology and taxonomic classification.</title>
        <authorList>
            <person name="Goeker M."/>
        </authorList>
    </citation>
    <scope>NUCLEOTIDE SEQUENCE [LARGE SCALE GENOMIC DNA]</scope>
    <source>
        <strain evidence="2 3">JA181</strain>
    </source>
</reference>
<dbReference type="InterPro" id="IPR057700">
    <property type="entry name" value="DUF7940"/>
</dbReference>
<keyword evidence="1" id="KW-0472">Membrane</keyword>
<proteinExistence type="predicted"/>
<name>A0A4R8F393_9RHOB</name>
<dbReference type="Proteomes" id="UP000295484">
    <property type="component" value="Unassembled WGS sequence"/>
</dbReference>
<evidence type="ECO:0000256" key="1">
    <source>
        <dbReference type="SAM" id="Phobius"/>
    </source>
</evidence>
<evidence type="ECO:0000313" key="3">
    <source>
        <dbReference type="Proteomes" id="UP000295484"/>
    </source>
</evidence>
<dbReference type="EMBL" id="SOEB01000061">
    <property type="protein sequence ID" value="TDX19522.1"/>
    <property type="molecule type" value="Genomic_DNA"/>
</dbReference>
<keyword evidence="1" id="KW-0812">Transmembrane</keyword>
<protein>
    <submittedName>
        <fullName evidence="2">Uncharacterized protein</fullName>
    </submittedName>
</protein>
<gene>
    <name evidence="2" type="ORF">EV657_1616</name>
</gene>
<organism evidence="2 3">
    <name type="scientific">Rhodovulum visakhapatnamense</name>
    <dbReference type="NCBI Taxonomy" id="364297"/>
    <lineage>
        <taxon>Bacteria</taxon>
        <taxon>Pseudomonadati</taxon>
        <taxon>Pseudomonadota</taxon>
        <taxon>Alphaproteobacteria</taxon>
        <taxon>Rhodobacterales</taxon>
        <taxon>Paracoccaceae</taxon>
        <taxon>Rhodovulum</taxon>
    </lineage>
</organism>
<comment type="caution">
    <text evidence="2">The sequence shown here is derived from an EMBL/GenBank/DDBJ whole genome shotgun (WGS) entry which is preliminary data.</text>
</comment>
<dbReference type="AlphaFoldDB" id="A0A4R8F393"/>
<evidence type="ECO:0000313" key="2">
    <source>
        <dbReference type="EMBL" id="TDX19522.1"/>
    </source>
</evidence>
<sequence length="75" mass="7705">MKLVPNWRAVLSRAWSVWILAAMVILSGLEAAASLLSADMLGLPPDIYAAAVGLLSAAAMLARVIAQTGLAGADE</sequence>
<keyword evidence="1" id="KW-1133">Transmembrane helix</keyword>
<dbReference type="RefSeq" id="WP_134079822.1">
    <property type="nucleotide sequence ID" value="NZ_SOEB01000061.1"/>
</dbReference>
<accession>A0A4R8F393</accession>